<feature type="domain" description="Methyltransferase" evidence="1">
    <location>
        <begin position="87"/>
        <end position="189"/>
    </location>
</feature>
<dbReference type="EMBL" id="FONG01000027">
    <property type="protein sequence ID" value="SFF75615.1"/>
    <property type="molecule type" value="Genomic_DNA"/>
</dbReference>
<dbReference type="SUPFAM" id="SSF53335">
    <property type="entry name" value="S-adenosyl-L-methionine-dependent methyltransferases"/>
    <property type="match status" value="1"/>
</dbReference>
<dbReference type="RefSeq" id="WP_245796583.1">
    <property type="nucleotide sequence ID" value="NZ_FONG01000027.1"/>
</dbReference>
<dbReference type="InterPro" id="IPR041698">
    <property type="entry name" value="Methyltransf_25"/>
</dbReference>
<dbReference type="AlphaFoldDB" id="A0A1I2L8R6"/>
<name>A0A1I2L8R6_9ACTN</name>
<proteinExistence type="predicted"/>
<dbReference type="PANTHER" id="PTHR43667:SF2">
    <property type="entry name" value="FATTY ACID C-METHYL TRANSFERASE"/>
    <property type="match status" value="1"/>
</dbReference>
<keyword evidence="3" id="KW-1185">Reference proteome</keyword>
<dbReference type="Pfam" id="PF13649">
    <property type="entry name" value="Methyltransf_25"/>
    <property type="match status" value="1"/>
</dbReference>
<dbReference type="Gene3D" id="3.40.50.150">
    <property type="entry name" value="Vaccinia Virus protein VP39"/>
    <property type="match status" value="1"/>
</dbReference>
<dbReference type="CDD" id="cd02440">
    <property type="entry name" value="AdoMet_MTases"/>
    <property type="match status" value="1"/>
</dbReference>
<dbReference type="Proteomes" id="UP000199323">
    <property type="component" value="Unassembled WGS sequence"/>
</dbReference>
<keyword evidence="2" id="KW-0808">Transferase</keyword>
<dbReference type="GO" id="GO:0032259">
    <property type="term" value="P:methylation"/>
    <property type="evidence" value="ECO:0007669"/>
    <property type="project" value="UniProtKB-KW"/>
</dbReference>
<sequence length="318" mass="35288">MEIYEVDAERPNPYRGKVESTYDDPPWMWEAALGPDNLLFQFGLFGASELAAGPGPGSVGPSEVRHFEQQLEIAGLRKARGSDVRRILDLGSGWGFLTGYLAEQFPGARRVDSVNVSRRQLEAAAARLAGSPAAERIRLYLCDGQDIGLLPEPETPYDLVVVRGVYTHFPDEVFEASAAAVAARMRPGGLLIISDTLYKTDISQYRSPVTDTVDRLACGHRKTPAYFLSVLERSGMMLEDMRVMPSNREVIHWFGKVRANIDARFPEGVRGPIGELREMCDSFSTTLAADQACVCSVITRRAPDPGRFERSKRMETER</sequence>
<dbReference type="PANTHER" id="PTHR43667">
    <property type="entry name" value="CYCLOPROPANE-FATTY-ACYL-PHOSPHOLIPID SYNTHASE"/>
    <property type="match status" value="1"/>
</dbReference>
<evidence type="ECO:0000313" key="3">
    <source>
        <dbReference type="Proteomes" id="UP000199323"/>
    </source>
</evidence>
<accession>A0A1I2L8R6</accession>
<evidence type="ECO:0000259" key="1">
    <source>
        <dbReference type="Pfam" id="PF13649"/>
    </source>
</evidence>
<dbReference type="InterPro" id="IPR050723">
    <property type="entry name" value="CFA/CMAS"/>
</dbReference>
<keyword evidence="2" id="KW-0489">Methyltransferase</keyword>
<evidence type="ECO:0000313" key="2">
    <source>
        <dbReference type="EMBL" id="SFF75615.1"/>
    </source>
</evidence>
<reference evidence="3" key="1">
    <citation type="submission" date="2016-10" db="EMBL/GenBank/DDBJ databases">
        <authorList>
            <person name="Varghese N."/>
            <person name="Submissions S."/>
        </authorList>
    </citation>
    <scope>NUCLEOTIDE SEQUENCE [LARGE SCALE GENOMIC DNA]</scope>
    <source>
        <strain evidence="3">CGMCC 4.3510</strain>
    </source>
</reference>
<protein>
    <submittedName>
        <fullName evidence="2">Methyltransferase domain-containing protein</fullName>
    </submittedName>
</protein>
<dbReference type="InterPro" id="IPR029063">
    <property type="entry name" value="SAM-dependent_MTases_sf"/>
</dbReference>
<dbReference type="GO" id="GO:0008168">
    <property type="term" value="F:methyltransferase activity"/>
    <property type="evidence" value="ECO:0007669"/>
    <property type="project" value="UniProtKB-KW"/>
</dbReference>
<organism evidence="2 3">
    <name type="scientific">Actinacidiphila alni</name>
    <dbReference type="NCBI Taxonomy" id="380248"/>
    <lineage>
        <taxon>Bacteria</taxon>
        <taxon>Bacillati</taxon>
        <taxon>Actinomycetota</taxon>
        <taxon>Actinomycetes</taxon>
        <taxon>Kitasatosporales</taxon>
        <taxon>Streptomycetaceae</taxon>
        <taxon>Actinacidiphila</taxon>
    </lineage>
</organism>
<dbReference type="STRING" id="380248.SAMN05216251_12779"/>
<gene>
    <name evidence="2" type="ORF">SAMN05216251_12779</name>
</gene>